<evidence type="ECO:0000313" key="19">
    <source>
        <dbReference type="EMBL" id="SHO77156.1"/>
    </source>
</evidence>
<evidence type="ECO:0000256" key="6">
    <source>
        <dbReference type="ARBA" id="ARBA00012487"/>
    </source>
</evidence>
<evidence type="ECO:0000256" key="15">
    <source>
        <dbReference type="ARBA" id="ARBA00023136"/>
    </source>
</evidence>
<keyword evidence="16" id="KW-0594">Phospholipid biosynthesis</keyword>
<accession>A0A1M8A3Y5</accession>
<comment type="pathway">
    <text evidence="4">Lipid metabolism.</text>
</comment>
<dbReference type="EMBL" id="LT671822">
    <property type="protein sequence ID" value="SHO77156.1"/>
    <property type="molecule type" value="Genomic_DNA"/>
</dbReference>
<keyword evidence="15" id="KW-0472">Membrane</keyword>
<evidence type="ECO:0000313" key="20">
    <source>
        <dbReference type="Proteomes" id="UP000186303"/>
    </source>
</evidence>
<keyword evidence="9 19" id="KW-0808">Transferase</keyword>
<dbReference type="AlphaFoldDB" id="A0A1M8A3Y5"/>
<comment type="pathway">
    <text evidence="3">Phospholipid metabolism; CDP-diacylglycerol biosynthesis; CDP-diacylglycerol from sn-glycerol 3-phosphate: step 3/3.</text>
</comment>
<reference evidence="20" key="1">
    <citation type="journal article" date="2017" name="Nucleic Acids Res.">
        <title>Proteogenomics produces comprehensive and highly accurate protein-coding gene annotation in a complete genome assembly of Malassezia sympodialis.</title>
        <authorList>
            <person name="Zhu Y."/>
            <person name="Engstroem P.G."/>
            <person name="Tellgren-Roth C."/>
            <person name="Baudo C.D."/>
            <person name="Kennell J.C."/>
            <person name="Sun S."/>
            <person name="Billmyre R.B."/>
            <person name="Schroeder M.S."/>
            <person name="Andersson A."/>
            <person name="Holm T."/>
            <person name="Sigurgeirsson B."/>
            <person name="Wu G."/>
            <person name="Sankaranarayanan S.R."/>
            <person name="Siddharthan R."/>
            <person name="Sanyal K."/>
            <person name="Lundeberg J."/>
            <person name="Nystedt B."/>
            <person name="Boekhout T."/>
            <person name="Dawson T.L. Jr."/>
            <person name="Heitman J."/>
            <person name="Scheynius A."/>
            <person name="Lehtioe J."/>
        </authorList>
    </citation>
    <scope>NUCLEOTIDE SEQUENCE [LARGE SCALE GENOMIC DNA]</scope>
    <source>
        <strain evidence="20">ATCC 42132</strain>
    </source>
</reference>
<evidence type="ECO:0000256" key="9">
    <source>
        <dbReference type="ARBA" id="ARBA00022679"/>
    </source>
</evidence>
<dbReference type="Proteomes" id="UP000186303">
    <property type="component" value="Chromosome 2"/>
</dbReference>
<evidence type="ECO:0000256" key="7">
    <source>
        <dbReference type="ARBA" id="ARBA00018337"/>
    </source>
</evidence>
<dbReference type="GO" id="GO:0004605">
    <property type="term" value="F:phosphatidate cytidylyltransferase activity"/>
    <property type="evidence" value="ECO:0007669"/>
    <property type="project" value="UniProtKB-EC"/>
</dbReference>
<keyword evidence="17" id="KW-1208">Phospholipid metabolism</keyword>
<evidence type="ECO:0000256" key="18">
    <source>
        <dbReference type="ARBA" id="ARBA00029893"/>
    </source>
</evidence>
<keyword evidence="12" id="KW-0460">Magnesium</keyword>
<organism evidence="19 20">
    <name type="scientific">Malassezia sympodialis (strain ATCC 42132)</name>
    <name type="common">Atopic eczema-associated yeast</name>
    <dbReference type="NCBI Taxonomy" id="1230383"/>
    <lineage>
        <taxon>Eukaryota</taxon>
        <taxon>Fungi</taxon>
        <taxon>Dikarya</taxon>
        <taxon>Basidiomycota</taxon>
        <taxon>Ustilaginomycotina</taxon>
        <taxon>Malasseziomycetes</taxon>
        <taxon>Malasseziales</taxon>
        <taxon>Malasseziaceae</taxon>
        <taxon>Malassezia</taxon>
    </lineage>
</organism>
<keyword evidence="10 19" id="KW-0548">Nucleotidyltransferase</keyword>
<dbReference type="GO" id="GO:0016024">
    <property type="term" value="P:CDP-diacylglycerol biosynthetic process"/>
    <property type="evidence" value="ECO:0007669"/>
    <property type="project" value="UniProtKB-UniPathway"/>
</dbReference>
<dbReference type="PANTHER" id="PTHR13619">
    <property type="entry name" value="PHOSPHATIDATE CYTIDYLYLTRANSFERASE, MITOCHONDRIAL"/>
    <property type="match status" value="1"/>
</dbReference>
<dbReference type="PIRSF" id="PIRSF028840">
    <property type="entry name" value="Mmp37"/>
    <property type="match status" value="1"/>
</dbReference>
<evidence type="ECO:0000256" key="8">
    <source>
        <dbReference type="ARBA" id="ARBA00022516"/>
    </source>
</evidence>
<name>A0A1M8A3Y5_MALS4</name>
<gene>
    <name evidence="19" type="ORF">MSYG_1497</name>
</gene>
<evidence type="ECO:0000256" key="10">
    <source>
        <dbReference type="ARBA" id="ARBA00022695"/>
    </source>
</evidence>
<keyword evidence="14" id="KW-0496">Mitochondrion</keyword>
<dbReference type="GO" id="GO:0005743">
    <property type="term" value="C:mitochondrial inner membrane"/>
    <property type="evidence" value="ECO:0007669"/>
    <property type="project" value="UniProtKB-SubCell"/>
</dbReference>
<keyword evidence="8" id="KW-0444">Lipid biosynthesis</keyword>
<evidence type="ECO:0000256" key="2">
    <source>
        <dbReference type="ARBA" id="ARBA00004443"/>
    </source>
</evidence>
<evidence type="ECO:0000256" key="13">
    <source>
        <dbReference type="ARBA" id="ARBA00023098"/>
    </source>
</evidence>
<dbReference type="Pfam" id="PF09139">
    <property type="entry name" value="Tam41_Mmp37"/>
    <property type="match status" value="1"/>
</dbReference>
<dbReference type="OrthoDB" id="341477at2759"/>
<dbReference type="PANTHER" id="PTHR13619:SF0">
    <property type="entry name" value="PHOSPHATIDATE CYTIDYLYLTRANSFERASE, MITOCHONDRIAL"/>
    <property type="match status" value="1"/>
</dbReference>
<evidence type="ECO:0000256" key="5">
    <source>
        <dbReference type="ARBA" id="ARBA00005458"/>
    </source>
</evidence>
<keyword evidence="13" id="KW-0443">Lipid metabolism</keyword>
<evidence type="ECO:0000256" key="4">
    <source>
        <dbReference type="ARBA" id="ARBA00005189"/>
    </source>
</evidence>
<proteinExistence type="inferred from homology"/>
<sequence>MAIRVGGPSVRVPSPLVHQYLWSCRSFVSHARVCEKLPSGAPRAKQFPASFVVPTAVPKMSQMTRDEALHRQKILSILNAMRLPKYNYAFAYGSGVFSQTTKAKAVGGTAPMIDMVIAVEEPAHWHVMNMHANPHHYPWWARLFGGWAVRATQNIGAKMWYVPYVQVQDEIVKYGVISLEDMCEDLLCWSTLYVSGRMHKPIARLFDATNGRVPIAEQANLTSALRTALLLLPEEFSEKDLYYMVSSLSYLGDFRMSVPGGENRNKIKNIVENQLPWFRIMCADLITRLQFIHVSTGSDSFMMRQDISPQTRATVAANLARDLRLRLVRHFLQRPQLHPLFKELQETDPETLVPEKSNSVNENMPVDLSYSHGEDSDQLPPIATRFWLAVVQQETFPQALREEIAKTVRGPAFVQSLKGLYTAGIGRSLRYIWSKMRKFRQGQKDTK</sequence>
<dbReference type="InterPro" id="IPR015222">
    <property type="entry name" value="Tam41"/>
</dbReference>
<dbReference type="STRING" id="1230383.A0A1M8A3Y5"/>
<evidence type="ECO:0000256" key="12">
    <source>
        <dbReference type="ARBA" id="ARBA00022842"/>
    </source>
</evidence>
<evidence type="ECO:0000256" key="11">
    <source>
        <dbReference type="ARBA" id="ARBA00022792"/>
    </source>
</evidence>
<evidence type="ECO:0000256" key="3">
    <source>
        <dbReference type="ARBA" id="ARBA00005119"/>
    </source>
</evidence>
<protein>
    <recommendedName>
        <fullName evidence="7">Phosphatidate cytidylyltransferase, mitochondrial</fullName>
        <ecNumber evidence="6">2.7.7.41</ecNumber>
    </recommendedName>
    <alternativeName>
        <fullName evidence="18">CDP-diacylglycerol synthase</fullName>
    </alternativeName>
</protein>
<evidence type="ECO:0000256" key="16">
    <source>
        <dbReference type="ARBA" id="ARBA00023209"/>
    </source>
</evidence>
<dbReference type="EC" id="2.7.7.41" evidence="6"/>
<dbReference type="OMA" id="FTEWELY"/>
<keyword evidence="20" id="KW-1185">Reference proteome</keyword>
<evidence type="ECO:0000256" key="1">
    <source>
        <dbReference type="ARBA" id="ARBA00001946"/>
    </source>
</evidence>
<dbReference type="UniPathway" id="UPA00557">
    <property type="reaction ID" value="UER00614"/>
</dbReference>
<dbReference type="GO" id="GO:0032049">
    <property type="term" value="P:cardiolipin biosynthetic process"/>
    <property type="evidence" value="ECO:0007669"/>
    <property type="project" value="InterPro"/>
</dbReference>
<comment type="cofactor">
    <cofactor evidence="1">
        <name>Mg(2+)</name>
        <dbReference type="ChEBI" id="CHEBI:18420"/>
    </cofactor>
</comment>
<dbReference type="VEuPathDB" id="FungiDB:MSYG_1497"/>
<comment type="similarity">
    <text evidence="5">Belongs to the TAM41 family.</text>
</comment>
<evidence type="ECO:0000256" key="17">
    <source>
        <dbReference type="ARBA" id="ARBA00023264"/>
    </source>
</evidence>
<evidence type="ECO:0000256" key="14">
    <source>
        <dbReference type="ARBA" id="ARBA00023128"/>
    </source>
</evidence>
<keyword evidence="11" id="KW-0999">Mitochondrion inner membrane</keyword>
<comment type="subcellular location">
    <subcellularLocation>
        <location evidence="2">Mitochondrion inner membrane</location>
        <topology evidence="2">Peripheral membrane protein</topology>
        <orientation evidence="2">Matrix side</orientation>
    </subcellularLocation>
</comment>